<gene>
    <name evidence="5" type="ORF">EJB05_50406</name>
</gene>
<dbReference type="Gene3D" id="3.30.710.10">
    <property type="entry name" value="Potassium Channel Kv1.1, Chain A"/>
    <property type="match status" value="1"/>
</dbReference>
<dbReference type="PANTHER" id="PTHR26379:SF474">
    <property type="entry name" value="OS08G0228200 PROTEIN"/>
    <property type="match status" value="1"/>
</dbReference>
<dbReference type="InterPro" id="IPR002083">
    <property type="entry name" value="MATH/TRAF_dom"/>
</dbReference>
<dbReference type="CDD" id="cd18280">
    <property type="entry name" value="BTB_POZ_BPM_plant"/>
    <property type="match status" value="1"/>
</dbReference>
<proteinExistence type="inferred from homology"/>
<dbReference type="AlphaFoldDB" id="A0A5J9SZT3"/>
<dbReference type="Gramene" id="TVU04041">
    <property type="protein sequence ID" value="TVU04041"/>
    <property type="gene ID" value="EJB05_50406"/>
</dbReference>
<dbReference type="Gene3D" id="1.25.40.420">
    <property type="match status" value="1"/>
</dbReference>
<reference evidence="5 6" key="1">
    <citation type="journal article" date="2019" name="Sci. Rep.">
        <title>A high-quality genome of Eragrostis curvula grass provides insights into Poaceae evolution and supports new strategies to enhance forage quality.</title>
        <authorList>
            <person name="Carballo J."/>
            <person name="Santos B.A.C.M."/>
            <person name="Zappacosta D."/>
            <person name="Garbus I."/>
            <person name="Selva J.P."/>
            <person name="Gallo C.A."/>
            <person name="Diaz A."/>
            <person name="Albertini E."/>
            <person name="Caccamo M."/>
            <person name="Echenique V."/>
        </authorList>
    </citation>
    <scope>NUCLEOTIDE SEQUENCE [LARGE SCALE GENOMIC DNA]</scope>
    <source>
        <strain evidence="6">cv. Victoria</strain>
        <tissue evidence="5">Leaf</tissue>
    </source>
</reference>
<evidence type="ECO:0000313" key="6">
    <source>
        <dbReference type="Proteomes" id="UP000324897"/>
    </source>
</evidence>
<dbReference type="Pfam" id="PF24570">
    <property type="entry name" value="BACK_BPM_SPOP"/>
    <property type="match status" value="1"/>
</dbReference>
<sequence>MGASKEPAKKSASRWTPEMERGTHRFEVSNYILVKSFRTGEFIQSATFTIGGNDWCIRYLPNGDFVQEEDEDEEEVKQYVSVYLKRLSKTTEVRILCNITLINPATGLSWTVDSFARAFGSEDICGAKNFMERSALEADFVQDDCLVIECEVTVVMGTPMSKSEMICEIQVPPSNVLDSLGNLLGDEKLADVTFMIKGEVFRAHKFVLAMRSPVFEAELYGPLRDKKMKTIEVEDMQPAVFKGLLHFIYKDSLPDMDDLDRDETHEMVKHLLVAADRYGMERMKIICESLLCKGFDVENVATTLILADQHHCSQLKDACIGFIKSSNRMIEVVASPGYACLKRACPAVTAEIWGKSAKSRKNRF</sequence>
<dbReference type="EMBL" id="RWGY01000110">
    <property type="protein sequence ID" value="TVU04041.1"/>
    <property type="molecule type" value="Genomic_DNA"/>
</dbReference>
<comment type="similarity">
    <text evidence="2">Belongs to the Tdpoz family.</text>
</comment>
<organism evidence="5 6">
    <name type="scientific">Eragrostis curvula</name>
    <name type="common">weeping love grass</name>
    <dbReference type="NCBI Taxonomy" id="38414"/>
    <lineage>
        <taxon>Eukaryota</taxon>
        <taxon>Viridiplantae</taxon>
        <taxon>Streptophyta</taxon>
        <taxon>Embryophyta</taxon>
        <taxon>Tracheophyta</taxon>
        <taxon>Spermatophyta</taxon>
        <taxon>Magnoliopsida</taxon>
        <taxon>Liliopsida</taxon>
        <taxon>Poales</taxon>
        <taxon>Poaceae</taxon>
        <taxon>PACMAD clade</taxon>
        <taxon>Chloridoideae</taxon>
        <taxon>Eragrostideae</taxon>
        <taxon>Eragrostidinae</taxon>
        <taxon>Eragrostis</taxon>
    </lineage>
</organism>
<evidence type="ECO:0000256" key="2">
    <source>
        <dbReference type="ARBA" id="ARBA00010846"/>
    </source>
</evidence>
<dbReference type="InterPro" id="IPR045005">
    <property type="entry name" value="BPM1-6"/>
</dbReference>
<dbReference type="Gene3D" id="2.60.210.10">
    <property type="entry name" value="Apoptosis, Tumor Necrosis Factor Receptor Associated Protein 2, Chain A"/>
    <property type="match status" value="1"/>
</dbReference>
<dbReference type="Pfam" id="PF00651">
    <property type="entry name" value="BTB"/>
    <property type="match status" value="1"/>
</dbReference>
<comment type="caution">
    <text evidence="5">The sequence shown here is derived from an EMBL/GenBank/DDBJ whole genome shotgun (WGS) entry which is preliminary data.</text>
</comment>
<dbReference type="InterPro" id="IPR056423">
    <property type="entry name" value="BACK_BPM_SPOP"/>
</dbReference>
<dbReference type="InterPro" id="IPR011333">
    <property type="entry name" value="SKP1/BTB/POZ_sf"/>
</dbReference>
<feature type="non-terminal residue" evidence="5">
    <location>
        <position position="1"/>
    </location>
</feature>
<feature type="domain" description="MATH" evidence="4">
    <location>
        <begin position="21"/>
        <end position="152"/>
    </location>
</feature>
<evidence type="ECO:0000259" key="4">
    <source>
        <dbReference type="PROSITE" id="PS50144"/>
    </source>
</evidence>
<evidence type="ECO:0000259" key="3">
    <source>
        <dbReference type="PROSITE" id="PS50097"/>
    </source>
</evidence>
<dbReference type="SUPFAM" id="SSF49599">
    <property type="entry name" value="TRAF domain-like"/>
    <property type="match status" value="1"/>
</dbReference>
<protein>
    <recommendedName>
        <fullName evidence="7">BTB domain-containing protein</fullName>
    </recommendedName>
</protein>
<dbReference type="InterPro" id="IPR000210">
    <property type="entry name" value="BTB/POZ_dom"/>
</dbReference>
<comment type="pathway">
    <text evidence="1">Protein modification; protein ubiquitination.</text>
</comment>
<evidence type="ECO:0008006" key="7">
    <source>
        <dbReference type="Google" id="ProtNLM"/>
    </source>
</evidence>
<dbReference type="InterPro" id="IPR008974">
    <property type="entry name" value="TRAF-like"/>
</dbReference>
<name>A0A5J9SZT3_9POAL</name>
<dbReference type="Proteomes" id="UP000324897">
    <property type="component" value="Unassembled WGS sequence"/>
</dbReference>
<dbReference type="GO" id="GO:0016567">
    <property type="term" value="P:protein ubiquitination"/>
    <property type="evidence" value="ECO:0007669"/>
    <property type="project" value="InterPro"/>
</dbReference>
<keyword evidence="6" id="KW-1185">Reference proteome</keyword>
<accession>A0A5J9SZT3</accession>
<feature type="domain" description="BTB" evidence="3">
    <location>
        <begin position="190"/>
        <end position="257"/>
    </location>
</feature>
<dbReference type="Pfam" id="PF22486">
    <property type="entry name" value="MATH_2"/>
    <property type="match status" value="1"/>
</dbReference>
<dbReference type="SUPFAM" id="SSF54695">
    <property type="entry name" value="POZ domain"/>
    <property type="match status" value="1"/>
</dbReference>
<dbReference type="PROSITE" id="PS50097">
    <property type="entry name" value="BTB"/>
    <property type="match status" value="1"/>
</dbReference>
<dbReference type="OrthoDB" id="6496053at2759"/>
<dbReference type="SMART" id="SM00225">
    <property type="entry name" value="BTB"/>
    <property type="match status" value="1"/>
</dbReference>
<evidence type="ECO:0000256" key="1">
    <source>
        <dbReference type="ARBA" id="ARBA00004906"/>
    </source>
</evidence>
<dbReference type="PROSITE" id="PS50144">
    <property type="entry name" value="MATH"/>
    <property type="match status" value="1"/>
</dbReference>
<dbReference type="PANTHER" id="PTHR26379">
    <property type="entry name" value="BTB/POZ AND MATH DOMAIN-CONTAINING PROTEIN 1"/>
    <property type="match status" value="1"/>
</dbReference>
<dbReference type="CDD" id="cd00121">
    <property type="entry name" value="MATH"/>
    <property type="match status" value="1"/>
</dbReference>
<evidence type="ECO:0000313" key="5">
    <source>
        <dbReference type="EMBL" id="TVU04041.1"/>
    </source>
</evidence>